<evidence type="ECO:0000259" key="3">
    <source>
        <dbReference type="PROSITE" id="PS50222"/>
    </source>
</evidence>
<keyword evidence="5" id="KW-1185">Reference proteome</keyword>
<organism evidence="4 5">
    <name type="scientific">Pseudocohnilembus persalinus</name>
    <name type="common">Ciliate</name>
    <dbReference type="NCBI Taxonomy" id="266149"/>
    <lineage>
        <taxon>Eukaryota</taxon>
        <taxon>Sar</taxon>
        <taxon>Alveolata</taxon>
        <taxon>Ciliophora</taxon>
        <taxon>Intramacronucleata</taxon>
        <taxon>Oligohymenophorea</taxon>
        <taxon>Scuticociliatia</taxon>
        <taxon>Philasterida</taxon>
        <taxon>Pseudocohnilembidae</taxon>
        <taxon>Pseudocohnilembus</taxon>
    </lineage>
</organism>
<dbReference type="PROSITE" id="PS00018">
    <property type="entry name" value="EF_HAND_1"/>
    <property type="match status" value="1"/>
</dbReference>
<dbReference type="PROSITE" id="PS50222">
    <property type="entry name" value="EF_HAND_2"/>
    <property type="match status" value="2"/>
</dbReference>
<dbReference type="InterPro" id="IPR011992">
    <property type="entry name" value="EF-hand-dom_pair"/>
</dbReference>
<proteinExistence type="predicted"/>
<dbReference type="InterPro" id="IPR002048">
    <property type="entry name" value="EF_hand_dom"/>
</dbReference>
<evidence type="ECO:0000313" key="5">
    <source>
        <dbReference type="Proteomes" id="UP000054937"/>
    </source>
</evidence>
<keyword evidence="1" id="KW-0677">Repeat</keyword>
<keyword evidence="2" id="KW-0106">Calcium</keyword>
<feature type="domain" description="EF-hand" evidence="3">
    <location>
        <begin position="121"/>
        <end position="156"/>
    </location>
</feature>
<dbReference type="AlphaFoldDB" id="A0A0V0QDU6"/>
<dbReference type="GO" id="GO:0005509">
    <property type="term" value="F:calcium ion binding"/>
    <property type="evidence" value="ECO:0007669"/>
    <property type="project" value="InterPro"/>
</dbReference>
<feature type="domain" description="EF-hand" evidence="3">
    <location>
        <begin position="6"/>
        <end position="34"/>
    </location>
</feature>
<dbReference type="SMART" id="SM00054">
    <property type="entry name" value="EFh"/>
    <property type="match status" value="2"/>
</dbReference>
<evidence type="ECO:0000256" key="1">
    <source>
        <dbReference type="ARBA" id="ARBA00022737"/>
    </source>
</evidence>
<protein>
    <recommendedName>
        <fullName evidence="3">EF-hand domain-containing protein</fullName>
    </recommendedName>
</protein>
<dbReference type="PANTHER" id="PTHR23050">
    <property type="entry name" value="CALCIUM BINDING PROTEIN"/>
    <property type="match status" value="1"/>
</dbReference>
<reference evidence="4 5" key="1">
    <citation type="journal article" date="2015" name="Sci. Rep.">
        <title>Genome of the facultative scuticociliatosis pathogen Pseudocohnilembus persalinus provides insight into its virulence through horizontal gene transfer.</title>
        <authorList>
            <person name="Xiong J."/>
            <person name="Wang G."/>
            <person name="Cheng J."/>
            <person name="Tian M."/>
            <person name="Pan X."/>
            <person name="Warren A."/>
            <person name="Jiang C."/>
            <person name="Yuan D."/>
            <person name="Miao W."/>
        </authorList>
    </citation>
    <scope>NUCLEOTIDE SEQUENCE [LARGE SCALE GENOMIC DNA]</scope>
    <source>
        <strain evidence="4">36N120E</strain>
    </source>
</reference>
<dbReference type="Proteomes" id="UP000054937">
    <property type="component" value="Unassembled WGS sequence"/>
</dbReference>
<evidence type="ECO:0000313" key="4">
    <source>
        <dbReference type="EMBL" id="KRX00304.1"/>
    </source>
</evidence>
<evidence type="ECO:0000256" key="2">
    <source>
        <dbReference type="ARBA" id="ARBA00022837"/>
    </source>
</evidence>
<dbReference type="Gene3D" id="1.10.238.10">
    <property type="entry name" value="EF-hand"/>
    <property type="match status" value="2"/>
</dbReference>
<dbReference type="InterPro" id="IPR050145">
    <property type="entry name" value="Centrin_CML-like"/>
</dbReference>
<comment type="caution">
    <text evidence="4">The sequence shown here is derived from an EMBL/GenBank/DDBJ whole genome shotgun (WGS) entry which is preliminary data.</text>
</comment>
<sequence length="158" mass="19123">MLTDLQVFELYDKNKKRYLNKHELKLALIYVLGFKLRYDEIKKIWNQRLDYNEVKFDRDLIQQGIVFQYFVNVKNKILKQIREEKRLQLDFKILNAEKQDGFINFQDFKDLIEESGHFKFLDQAKLQSIFQAFDLDKDGKINLQDFINGFKLSAEEIE</sequence>
<dbReference type="InParanoid" id="A0A0V0QDU6"/>
<gene>
    <name evidence="4" type="ORF">PPERSA_10803</name>
</gene>
<accession>A0A0V0QDU6</accession>
<dbReference type="Pfam" id="PF13499">
    <property type="entry name" value="EF-hand_7"/>
    <property type="match status" value="1"/>
</dbReference>
<dbReference type="SUPFAM" id="SSF47473">
    <property type="entry name" value="EF-hand"/>
    <property type="match status" value="1"/>
</dbReference>
<dbReference type="EMBL" id="LDAU01000194">
    <property type="protein sequence ID" value="KRX00304.1"/>
    <property type="molecule type" value="Genomic_DNA"/>
</dbReference>
<name>A0A0V0QDU6_PSEPJ</name>
<dbReference type="InterPro" id="IPR018247">
    <property type="entry name" value="EF_Hand_1_Ca_BS"/>
</dbReference>
<dbReference type="OrthoDB" id="26525at2759"/>